<dbReference type="Pfam" id="PF00440">
    <property type="entry name" value="TetR_N"/>
    <property type="match status" value="1"/>
</dbReference>
<dbReference type="PANTHER" id="PTHR30055:SF146">
    <property type="entry name" value="HTH-TYPE TRANSCRIPTIONAL DUAL REGULATOR CECR"/>
    <property type="match status" value="1"/>
</dbReference>
<dbReference type="Gene3D" id="1.10.357.10">
    <property type="entry name" value="Tetracycline Repressor, domain 2"/>
    <property type="match status" value="1"/>
</dbReference>
<dbReference type="InterPro" id="IPR009057">
    <property type="entry name" value="Homeodomain-like_sf"/>
</dbReference>
<feature type="domain" description="HTH tetR-type" evidence="4">
    <location>
        <begin position="30"/>
        <end position="89"/>
    </location>
</feature>
<evidence type="ECO:0000313" key="8">
    <source>
        <dbReference type="Proteomes" id="UP000704529"/>
    </source>
</evidence>
<protein>
    <submittedName>
        <fullName evidence="5 6">AcrR family transcriptional regulator</fullName>
    </submittedName>
</protein>
<reference evidence="5 7" key="1">
    <citation type="submission" date="2020-08" db="EMBL/GenBank/DDBJ databases">
        <title>Genomic Encyclopedia of Type Strains, Phase IV (KMG-IV): sequencing the most valuable type-strain genomes for metagenomic binning, comparative biology and taxonomic classification.</title>
        <authorList>
            <person name="Goeker M."/>
        </authorList>
    </citation>
    <scope>NUCLEOTIDE SEQUENCE [LARGE SCALE GENOMIC DNA]</scope>
    <source>
        <strain evidence="5 7">DSM 14562</strain>
    </source>
</reference>
<feature type="region of interest" description="Disordered" evidence="3">
    <location>
        <begin position="1"/>
        <end position="23"/>
    </location>
</feature>
<comment type="caution">
    <text evidence="6">The sequence shown here is derived from an EMBL/GenBank/DDBJ whole genome shotgun (WGS) entry which is preliminary data.</text>
</comment>
<evidence type="ECO:0000313" key="6">
    <source>
        <dbReference type="EMBL" id="MBN3558728.1"/>
    </source>
</evidence>
<evidence type="ECO:0000256" key="1">
    <source>
        <dbReference type="ARBA" id="ARBA00023125"/>
    </source>
</evidence>
<feature type="DNA-binding region" description="H-T-H motif" evidence="2">
    <location>
        <begin position="52"/>
        <end position="71"/>
    </location>
</feature>
<proteinExistence type="predicted"/>
<dbReference type="PANTHER" id="PTHR30055">
    <property type="entry name" value="HTH-TYPE TRANSCRIPTIONAL REGULATOR RUTR"/>
    <property type="match status" value="1"/>
</dbReference>
<dbReference type="Proteomes" id="UP000584663">
    <property type="component" value="Unassembled WGS sequence"/>
</dbReference>
<dbReference type="PROSITE" id="PS50977">
    <property type="entry name" value="HTH_TETR_2"/>
    <property type="match status" value="1"/>
</dbReference>
<name>A0AA41A266_9SPHN</name>
<dbReference type="InterPro" id="IPR050109">
    <property type="entry name" value="HTH-type_TetR-like_transc_reg"/>
</dbReference>
<dbReference type="InterPro" id="IPR001647">
    <property type="entry name" value="HTH_TetR"/>
</dbReference>
<dbReference type="RefSeq" id="WP_184106343.1">
    <property type="nucleotide sequence ID" value="NZ_JACHNX010000016.1"/>
</dbReference>
<organism evidence="6 8">
    <name type="scientific">Sphingomonas yabuuchiae</name>
    <dbReference type="NCBI Taxonomy" id="172044"/>
    <lineage>
        <taxon>Bacteria</taxon>
        <taxon>Pseudomonadati</taxon>
        <taxon>Pseudomonadota</taxon>
        <taxon>Alphaproteobacteria</taxon>
        <taxon>Sphingomonadales</taxon>
        <taxon>Sphingomonadaceae</taxon>
        <taxon>Sphingomonas</taxon>
    </lineage>
</organism>
<dbReference type="AlphaFoldDB" id="A0AA41A266"/>
<dbReference type="GO" id="GO:0003700">
    <property type="term" value="F:DNA-binding transcription factor activity"/>
    <property type="evidence" value="ECO:0007669"/>
    <property type="project" value="TreeGrafter"/>
</dbReference>
<dbReference type="Proteomes" id="UP000704529">
    <property type="component" value="Unassembled WGS sequence"/>
</dbReference>
<dbReference type="PRINTS" id="PR00455">
    <property type="entry name" value="HTHTETR"/>
</dbReference>
<sequence length="214" mass="24027">MGDADTLSPRHGGPAMPVASRGRPSLERAAEIGNLVVEAAITAFVEQGLDISIEQIAQSVGVSKQAVYRRWSSKIQLLMDVMDRVMARVHSNLTRDLPDDAFLALRELSRRMCEPDGGVRERSMTILMAEALEDTAVRHWLGSWRDKHFAFYRRYVTAVLSDEQSERSAETVARILLDIVEGVSREAYWQDLSEAECATLFLRKWDASLPLLHG</sequence>
<reference evidence="6" key="2">
    <citation type="submission" date="2021-01" db="EMBL/GenBank/DDBJ databases">
        <title>Genome Sequencing of Type Strains.</title>
        <authorList>
            <person name="Lemaire J.F."/>
            <person name="Inderbitzin P."/>
            <person name="Collins S.B."/>
            <person name="Wespe N."/>
            <person name="Knight-Connoni V."/>
        </authorList>
    </citation>
    <scope>NUCLEOTIDE SEQUENCE</scope>
    <source>
        <strain evidence="6">DSM 14562</strain>
    </source>
</reference>
<dbReference type="EMBL" id="JAFHKU010000130">
    <property type="protein sequence ID" value="MBN3558728.1"/>
    <property type="molecule type" value="Genomic_DNA"/>
</dbReference>
<evidence type="ECO:0000256" key="2">
    <source>
        <dbReference type="PROSITE-ProRule" id="PRU00335"/>
    </source>
</evidence>
<evidence type="ECO:0000256" key="3">
    <source>
        <dbReference type="SAM" id="MobiDB-lite"/>
    </source>
</evidence>
<evidence type="ECO:0000259" key="4">
    <source>
        <dbReference type="PROSITE" id="PS50977"/>
    </source>
</evidence>
<gene>
    <name evidence="5" type="ORF">GGQ89_003152</name>
    <name evidence="6" type="ORF">JYA60_10875</name>
</gene>
<accession>A0AA41A266</accession>
<keyword evidence="7" id="KW-1185">Reference proteome</keyword>
<evidence type="ECO:0000313" key="5">
    <source>
        <dbReference type="EMBL" id="MBB4610913.1"/>
    </source>
</evidence>
<dbReference type="EMBL" id="JACHNX010000016">
    <property type="protein sequence ID" value="MBB4610913.1"/>
    <property type="molecule type" value="Genomic_DNA"/>
</dbReference>
<evidence type="ECO:0000313" key="7">
    <source>
        <dbReference type="Proteomes" id="UP000584663"/>
    </source>
</evidence>
<keyword evidence="1 2" id="KW-0238">DNA-binding</keyword>
<dbReference type="GO" id="GO:0000976">
    <property type="term" value="F:transcription cis-regulatory region binding"/>
    <property type="evidence" value="ECO:0007669"/>
    <property type="project" value="TreeGrafter"/>
</dbReference>
<dbReference type="SUPFAM" id="SSF46689">
    <property type="entry name" value="Homeodomain-like"/>
    <property type="match status" value="1"/>
</dbReference>